<name>A0AAV8QGP6_ENSVE</name>
<dbReference type="AlphaFoldDB" id="A0AAV8QGP6"/>
<keyword evidence="3" id="KW-1185">Reference proteome</keyword>
<feature type="transmembrane region" description="Helical" evidence="1">
    <location>
        <begin position="78"/>
        <end position="95"/>
    </location>
</feature>
<evidence type="ECO:0000313" key="3">
    <source>
        <dbReference type="Proteomes" id="UP001222027"/>
    </source>
</evidence>
<keyword evidence="1" id="KW-0812">Transmembrane</keyword>
<keyword evidence="1" id="KW-0472">Membrane</keyword>
<comment type="caution">
    <text evidence="2">The sequence shown here is derived from an EMBL/GenBank/DDBJ whole genome shotgun (WGS) entry which is preliminary data.</text>
</comment>
<sequence>MLGDLYSDWARRRWPERSVMMQTLELKVHDAVRVCSCCHARLVVFICYLPPPFKQSMEYDNGNEPVCSLRKLGDLHGMAYPSSILWITSLLLLLFDTF</sequence>
<protein>
    <submittedName>
        <fullName evidence="2">Uncharacterized protein</fullName>
    </submittedName>
</protein>
<evidence type="ECO:0000256" key="1">
    <source>
        <dbReference type="SAM" id="Phobius"/>
    </source>
</evidence>
<proteinExistence type="predicted"/>
<organism evidence="2 3">
    <name type="scientific">Ensete ventricosum</name>
    <name type="common">Abyssinian banana</name>
    <name type="synonym">Musa ensete</name>
    <dbReference type="NCBI Taxonomy" id="4639"/>
    <lineage>
        <taxon>Eukaryota</taxon>
        <taxon>Viridiplantae</taxon>
        <taxon>Streptophyta</taxon>
        <taxon>Embryophyta</taxon>
        <taxon>Tracheophyta</taxon>
        <taxon>Spermatophyta</taxon>
        <taxon>Magnoliopsida</taxon>
        <taxon>Liliopsida</taxon>
        <taxon>Zingiberales</taxon>
        <taxon>Musaceae</taxon>
        <taxon>Ensete</taxon>
    </lineage>
</organism>
<dbReference type="EMBL" id="JAQQAF010000007">
    <property type="protein sequence ID" value="KAJ8471552.1"/>
    <property type="molecule type" value="Genomic_DNA"/>
</dbReference>
<dbReference type="Proteomes" id="UP001222027">
    <property type="component" value="Unassembled WGS sequence"/>
</dbReference>
<reference evidence="2 3" key="1">
    <citation type="submission" date="2022-12" db="EMBL/GenBank/DDBJ databases">
        <title>Chromosome-scale assembly of the Ensete ventricosum genome.</title>
        <authorList>
            <person name="Dussert Y."/>
            <person name="Stocks J."/>
            <person name="Wendawek A."/>
            <person name="Woldeyes F."/>
            <person name="Nichols R.A."/>
            <person name="Borrell J.S."/>
        </authorList>
    </citation>
    <scope>NUCLEOTIDE SEQUENCE [LARGE SCALE GENOMIC DNA]</scope>
    <source>
        <strain evidence="3">cv. Maze</strain>
        <tissue evidence="2">Seeds</tissue>
    </source>
</reference>
<evidence type="ECO:0000313" key="2">
    <source>
        <dbReference type="EMBL" id="KAJ8471552.1"/>
    </source>
</evidence>
<accession>A0AAV8QGP6</accession>
<gene>
    <name evidence="2" type="ORF">OPV22_025895</name>
</gene>
<keyword evidence="1" id="KW-1133">Transmembrane helix</keyword>